<name>X0US00_9ZZZZ</name>
<organism evidence="4">
    <name type="scientific">marine sediment metagenome</name>
    <dbReference type="NCBI Taxonomy" id="412755"/>
    <lineage>
        <taxon>unclassified sequences</taxon>
        <taxon>metagenomes</taxon>
        <taxon>ecological metagenomes</taxon>
    </lineage>
</organism>
<proteinExistence type="predicted"/>
<feature type="non-terminal residue" evidence="4">
    <location>
        <position position="225"/>
    </location>
</feature>
<accession>X0US00</accession>
<dbReference type="InterPro" id="IPR051792">
    <property type="entry name" value="GGT_bact"/>
</dbReference>
<dbReference type="PANTHER" id="PTHR43199">
    <property type="entry name" value="GLUTATHIONE HYDROLASE"/>
    <property type="match status" value="1"/>
</dbReference>
<dbReference type="Pfam" id="PF01019">
    <property type="entry name" value="G_glu_transpept"/>
    <property type="match status" value="1"/>
</dbReference>
<gene>
    <name evidence="4" type="ORF">S01H1_46503</name>
</gene>
<dbReference type="SUPFAM" id="SSF56235">
    <property type="entry name" value="N-terminal nucleophile aminohydrolases (Ntn hydrolases)"/>
    <property type="match status" value="1"/>
</dbReference>
<evidence type="ECO:0000256" key="1">
    <source>
        <dbReference type="ARBA" id="ARBA00022679"/>
    </source>
</evidence>
<evidence type="ECO:0000256" key="3">
    <source>
        <dbReference type="ARBA" id="ARBA00023145"/>
    </source>
</evidence>
<comment type="caution">
    <text evidence="4">The sequence shown here is derived from an EMBL/GenBank/DDBJ whole genome shotgun (WGS) entry which is preliminary data.</text>
</comment>
<evidence type="ECO:0000256" key="2">
    <source>
        <dbReference type="ARBA" id="ARBA00022801"/>
    </source>
</evidence>
<dbReference type="PRINTS" id="PR01210">
    <property type="entry name" value="GGTRANSPTASE"/>
</dbReference>
<dbReference type="InterPro" id="IPR043138">
    <property type="entry name" value="GGT_lsub"/>
</dbReference>
<dbReference type="InterPro" id="IPR043137">
    <property type="entry name" value="GGT_ssub_C"/>
</dbReference>
<sequence length="225" mass="24798">MSRFDNARIGHNTADYLHCFAEATKHAFWCRLAHAGDPEISPPPLEKLLSEEYWEEVVGKIDPKEAKPFSSPKVVVKPGRNTTHFVVADKWGHIVSATQTLGNSFGCRIMVEGTGIWLNNSLAYCTFEPKGNPMDAHAGRRKLSGDCPTIVFKDGKPWIALGTPGGHTIGQTVPQMVMNMVDFKMDIHQAIAAPRISFAEPDLILVENRIAASIQNALKEKGHNI</sequence>
<dbReference type="PANTHER" id="PTHR43199:SF1">
    <property type="entry name" value="GLUTATHIONE HYDROLASE PROENZYME"/>
    <property type="match status" value="1"/>
</dbReference>
<dbReference type="EMBL" id="BARS01029779">
    <property type="protein sequence ID" value="GAG08465.1"/>
    <property type="molecule type" value="Genomic_DNA"/>
</dbReference>
<dbReference type="AlphaFoldDB" id="X0US00"/>
<protein>
    <recommendedName>
        <fullName evidence="5">Gamma-glutamyltransferase</fullName>
    </recommendedName>
</protein>
<dbReference type="InterPro" id="IPR029055">
    <property type="entry name" value="Ntn_hydrolases_N"/>
</dbReference>
<reference evidence="4" key="1">
    <citation type="journal article" date="2014" name="Front. Microbiol.">
        <title>High frequency of phylogenetically diverse reductive dehalogenase-homologous genes in deep subseafloor sedimentary metagenomes.</title>
        <authorList>
            <person name="Kawai M."/>
            <person name="Futagami T."/>
            <person name="Toyoda A."/>
            <person name="Takaki Y."/>
            <person name="Nishi S."/>
            <person name="Hori S."/>
            <person name="Arai W."/>
            <person name="Tsubouchi T."/>
            <person name="Morono Y."/>
            <person name="Uchiyama I."/>
            <person name="Ito T."/>
            <person name="Fujiyama A."/>
            <person name="Inagaki F."/>
            <person name="Takami H."/>
        </authorList>
    </citation>
    <scope>NUCLEOTIDE SEQUENCE</scope>
    <source>
        <strain evidence="4">Expedition CK06-06</strain>
    </source>
</reference>
<keyword evidence="3" id="KW-0865">Zymogen</keyword>
<dbReference type="Gene3D" id="3.60.20.40">
    <property type="match status" value="1"/>
</dbReference>
<keyword evidence="2" id="KW-0378">Hydrolase</keyword>
<evidence type="ECO:0008006" key="5">
    <source>
        <dbReference type="Google" id="ProtNLM"/>
    </source>
</evidence>
<dbReference type="Gene3D" id="1.10.246.130">
    <property type="match status" value="1"/>
</dbReference>
<dbReference type="GO" id="GO:0016740">
    <property type="term" value="F:transferase activity"/>
    <property type="evidence" value="ECO:0007669"/>
    <property type="project" value="UniProtKB-KW"/>
</dbReference>
<keyword evidence="1" id="KW-0808">Transferase</keyword>
<evidence type="ECO:0000313" key="4">
    <source>
        <dbReference type="EMBL" id="GAG08465.1"/>
    </source>
</evidence>
<dbReference type="GO" id="GO:0016787">
    <property type="term" value="F:hydrolase activity"/>
    <property type="evidence" value="ECO:0007669"/>
    <property type="project" value="UniProtKB-KW"/>
</dbReference>